<keyword evidence="2" id="KW-1185">Reference proteome</keyword>
<dbReference type="AlphaFoldDB" id="A0AAN8TW70"/>
<evidence type="ECO:0000313" key="2">
    <source>
        <dbReference type="Proteomes" id="UP001371456"/>
    </source>
</evidence>
<evidence type="ECO:0000313" key="1">
    <source>
        <dbReference type="EMBL" id="KAK6793849.1"/>
    </source>
</evidence>
<dbReference type="Proteomes" id="UP001371456">
    <property type="component" value="Unassembled WGS sequence"/>
</dbReference>
<gene>
    <name evidence="1" type="ORF">RDI58_007302</name>
</gene>
<reference evidence="1 2" key="1">
    <citation type="submission" date="2024-02" db="EMBL/GenBank/DDBJ databases">
        <title>de novo genome assembly of Solanum bulbocastanum strain 11H21.</title>
        <authorList>
            <person name="Hosaka A.J."/>
        </authorList>
    </citation>
    <scope>NUCLEOTIDE SEQUENCE [LARGE SCALE GENOMIC DNA]</scope>
    <source>
        <tissue evidence="1">Young leaves</tissue>
    </source>
</reference>
<sequence>MLEQQIRAAAYGDDIVGVVLCCGLSKYADRIQNRCLEVTVVDDQCAFQIDDGNGSIAAFISGDPA</sequence>
<comment type="caution">
    <text evidence="1">The sequence shown here is derived from an EMBL/GenBank/DDBJ whole genome shotgun (WGS) entry which is preliminary data.</text>
</comment>
<proteinExistence type="predicted"/>
<dbReference type="EMBL" id="JBANQN010000003">
    <property type="protein sequence ID" value="KAK6793849.1"/>
    <property type="molecule type" value="Genomic_DNA"/>
</dbReference>
<organism evidence="1 2">
    <name type="scientific">Solanum bulbocastanum</name>
    <name type="common">Wild potato</name>
    <dbReference type="NCBI Taxonomy" id="147425"/>
    <lineage>
        <taxon>Eukaryota</taxon>
        <taxon>Viridiplantae</taxon>
        <taxon>Streptophyta</taxon>
        <taxon>Embryophyta</taxon>
        <taxon>Tracheophyta</taxon>
        <taxon>Spermatophyta</taxon>
        <taxon>Magnoliopsida</taxon>
        <taxon>eudicotyledons</taxon>
        <taxon>Gunneridae</taxon>
        <taxon>Pentapetalae</taxon>
        <taxon>asterids</taxon>
        <taxon>lamiids</taxon>
        <taxon>Solanales</taxon>
        <taxon>Solanaceae</taxon>
        <taxon>Solanoideae</taxon>
        <taxon>Solaneae</taxon>
        <taxon>Solanum</taxon>
    </lineage>
</organism>
<protein>
    <submittedName>
        <fullName evidence="1">Uncharacterized protein</fullName>
    </submittedName>
</protein>
<name>A0AAN8TW70_SOLBU</name>
<accession>A0AAN8TW70</accession>